<reference evidence="2" key="1">
    <citation type="journal article" date="2012" name="BMC Biol.">
        <title>Comprehensive microarray-based analysis for stage-specific larval camouflage pattern-associated genes in the swallowtail butterfly, Papilio xuthus.</title>
        <authorList>
            <person name="Futahashi R."/>
            <person name="Shirataki H."/>
            <person name="Narita T."/>
            <person name="Mita K."/>
            <person name="Fujiwara H."/>
        </authorList>
    </citation>
    <scope>NUCLEOTIDE SEQUENCE</scope>
    <source>
        <tissue evidence="2">Epidermis</tissue>
    </source>
</reference>
<keyword evidence="1" id="KW-0472">Membrane</keyword>
<dbReference type="EMBL" id="AK405551">
    <property type="protein sequence ID" value="BAM20809.1"/>
    <property type="molecule type" value="mRNA"/>
</dbReference>
<protein>
    <submittedName>
        <fullName evidence="2">Uncharacterized protein</fullName>
    </submittedName>
</protein>
<name>I4DSB9_PAPPL</name>
<sequence length="62" mass="7532">MFLLSKYYFRSRKAFSTSNEKGKPRAYLRGIFFLIFTIINFCFNTNYVYYRYSIICDLSIIL</sequence>
<dbReference type="AlphaFoldDB" id="I4DSB9"/>
<keyword evidence="1" id="KW-0812">Transmembrane</keyword>
<organism evidence="2">
    <name type="scientific">Papilio polytes</name>
    <name type="common">Common mormon</name>
    <name type="synonym">Swallowtail butterfly</name>
    <dbReference type="NCBI Taxonomy" id="76194"/>
    <lineage>
        <taxon>Eukaryota</taxon>
        <taxon>Metazoa</taxon>
        <taxon>Ecdysozoa</taxon>
        <taxon>Arthropoda</taxon>
        <taxon>Hexapoda</taxon>
        <taxon>Insecta</taxon>
        <taxon>Pterygota</taxon>
        <taxon>Neoptera</taxon>
        <taxon>Endopterygota</taxon>
        <taxon>Lepidoptera</taxon>
        <taxon>Glossata</taxon>
        <taxon>Ditrysia</taxon>
        <taxon>Papilionoidea</taxon>
        <taxon>Papilionidae</taxon>
        <taxon>Papilioninae</taxon>
        <taxon>Papilio</taxon>
    </lineage>
</organism>
<feature type="transmembrane region" description="Helical" evidence="1">
    <location>
        <begin position="26"/>
        <end position="43"/>
    </location>
</feature>
<evidence type="ECO:0000313" key="2">
    <source>
        <dbReference type="EMBL" id="BAM20809.1"/>
    </source>
</evidence>
<keyword evidence="1" id="KW-1133">Transmembrane helix</keyword>
<evidence type="ECO:0000256" key="1">
    <source>
        <dbReference type="SAM" id="Phobius"/>
    </source>
</evidence>
<proteinExistence type="evidence at transcript level"/>
<accession>I4DSB9</accession>